<sequence>MKKRIPAYSNKLSDLALDRRQTLRYTLATLGLAVSSPLLTGCSDSNDSNNSSRPRSFTLQAPDENGIALPAGFTSRIVARSTEAVEGTDYVWHNAPDGGACFDAGDGGWIYVSNSEQFVEGAGGVSAIRFDSNGSIIDAYNILSGSTANCAGGATPWQTWLSCEEKFIGDRLGLVYECDPFGLEPPIARPALGAFPHEAVAVDDVMQALYLTEDWPDGKLYRFTPDNYPDLDSGQLEVAEVIGDPMTGASVNWLTLPDPSGLSGDTRLQVPESTPFNGGEGIVFKDGLIFFATKGDNRIWCYDTVANQLEILYDDDLYEEPVLRGVDNITIAPSGEIYVAEDGGSMQLVALTKGGTPYPMAQVFGQDGSEITGPAIMGNRLYFSSQRGTGPFSGIGGITYEITGDFG</sequence>
<proteinExistence type="predicted"/>
<dbReference type="PANTHER" id="PTHR35399">
    <property type="entry name" value="SLR8030 PROTEIN"/>
    <property type="match status" value="1"/>
</dbReference>
<dbReference type="SUPFAM" id="SSF63825">
    <property type="entry name" value="YWTD domain"/>
    <property type="match status" value="1"/>
</dbReference>
<reference evidence="1" key="1">
    <citation type="submission" date="2019-02" db="EMBL/GenBank/DDBJ databases">
        <authorList>
            <person name="Li S.-H."/>
        </authorList>
    </citation>
    <scope>NUCLEOTIDE SEQUENCE</scope>
    <source>
        <strain evidence="1">IMCC11814</strain>
    </source>
</reference>
<gene>
    <name evidence="1" type="ORF">EYC82_02045</name>
</gene>
<dbReference type="PANTHER" id="PTHR35399:SF4">
    <property type="entry name" value="MEMBRANE PROTEIN"/>
    <property type="match status" value="1"/>
</dbReference>
<comment type="caution">
    <text evidence="1">The sequence shown here is derived from an EMBL/GenBank/DDBJ whole genome shotgun (WGS) entry which is preliminary data.</text>
</comment>
<dbReference type="RefSeq" id="WP_279247892.1">
    <property type="nucleotide sequence ID" value="NZ_SHNO01000001.1"/>
</dbReference>
<dbReference type="InterPro" id="IPR008557">
    <property type="entry name" value="PhoX"/>
</dbReference>
<dbReference type="Pfam" id="PF05787">
    <property type="entry name" value="PhoX"/>
    <property type="match status" value="1"/>
</dbReference>
<name>A0ABT3T1J3_9GAMM</name>
<dbReference type="Proteomes" id="UP001143304">
    <property type="component" value="Unassembled WGS sequence"/>
</dbReference>
<evidence type="ECO:0000313" key="2">
    <source>
        <dbReference type="Proteomes" id="UP001143304"/>
    </source>
</evidence>
<keyword evidence="2" id="KW-1185">Reference proteome</keyword>
<dbReference type="EMBL" id="SHNO01000001">
    <property type="protein sequence ID" value="MCX2976138.1"/>
    <property type="molecule type" value="Genomic_DNA"/>
</dbReference>
<protein>
    <submittedName>
        <fullName evidence="1">DUF839 domain-containing protein</fullName>
    </submittedName>
</protein>
<accession>A0ABT3T1J3</accession>
<evidence type="ECO:0000313" key="1">
    <source>
        <dbReference type="EMBL" id="MCX2976138.1"/>
    </source>
</evidence>
<organism evidence="1 2">
    <name type="scientific">Candidatus Marimicrobium litorale</name>
    <dbReference type="NCBI Taxonomy" id="2518991"/>
    <lineage>
        <taxon>Bacteria</taxon>
        <taxon>Pseudomonadati</taxon>
        <taxon>Pseudomonadota</taxon>
        <taxon>Gammaproteobacteria</taxon>
        <taxon>Cellvibrionales</taxon>
        <taxon>Halieaceae</taxon>
        <taxon>Marimicrobium</taxon>
    </lineage>
</organism>